<dbReference type="Gene3D" id="1.10.10.10">
    <property type="entry name" value="Winged helix-like DNA-binding domain superfamily/Winged helix DNA-binding domain"/>
    <property type="match status" value="1"/>
</dbReference>
<dbReference type="Pfam" id="PF07638">
    <property type="entry name" value="Sigma70_ECF"/>
    <property type="match status" value="1"/>
</dbReference>
<reference evidence="6 7" key="1">
    <citation type="journal article" date="2021" name="Genome Biol. Evol.">
        <title>Complete Genome Sequencing of a Novel Gloeobacter Species from a Waterfall Cave in Mexico.</title>
        <authorList>
            <person name="Saw J.H."/>
            <person name="Cardona T."/>
            <person name="Montejano G."/>
        </authorList>
    </citation>
    <scope>NUCLEOTIDE SEQUENCE [LARGE SCALE GENOMIC DNA]</scope>
    <source>
        <strain evidence="6">MG652769</strain>
    </source>
</reference>
<keyword evidence="2" id="KW-0805">Transcription regulation</keyword>
<dbReference type="NCBIfam" id="TIGR02999">
    <property type="entry name" value="Sig-70_X6"/>
    <property type="match status" value="1"/>
</dbReference>
<gene>
    <name evidence="6" type="ORF">ISF26_15655</name>
</gene>
<evidence type="ECO:0000256" key="4">
    <source>
        <dbReference type="ARBA" id="ARBA00023163"/>
    </source>
</evidence>
<dbReference type="Gene3D" id="1.10.1740.10">
    <property type="match status" value="1"/>
</dbReference>
<evidence type="ECO:0000313" key="6">
    <source>
        <dbReference type="EMBL" id="UFP93234.1"/>
    </source>
</evidence>
<feature type="domain" description="RNA polymerase sigma-70 ECF-like HTH" evidence="5">
    <location>
        <begin position="13"/>
        <end position="204"/>
    </location>
</feature>
<dbReference type="PANTHER" id="PTHR43133:SF39">
    <property type="entry name" value="SIMILAR TO RNA POLYMERASE SIGMA-E FACTOR"/>
    <property type="match status" value="1"/>
</dbReference>
<dbReference type="SUPFAM" id="SSF88659">
    <property type="entry name" value="Sigma3 and sigma4 domains of RNA polymerase sigma factors"/>
    <property type="match status" value="1"/>
</dbReference>
<organism evidence="6 7">
    <name type="scientific">Gloeobacter morelensis MG652769</name>
    <dbReference type="NCBI Taxonomy" id="2781736"/>
    <lineage>
        <taxon>Bacteria</taxon>
        <taxon>Bacillati</taxon>
        <taxon>Cyanobacteriota</taxon>
        <taxon>Cyanophyceae</taxon>
        <taxon>Gloeobacterales</taxon>
        <taxon>Gloeobacteraceae</taxon>
        <taxon>Gloeobacter</taxon>
        <taxon>Gloeobacter morelensis</taxon>
    </lineage>
</organism>
<keyword evidence="4" id="KW-0804">Transcription</keyword>
<dbReference type="InterPro" id="IPR039425">
    <property type="entry name" value="RNA_pol_sigma-70-like"/>
</dbReference>
<dbReference type="InterPro" id="IPR053812">
    <property type="entry name" value="HTH_Sigma70_ECF-like"/>
</dbReference>
<dbReference type="InterPro" id="IPR013324">
    <property type="entry name" value="RNA_pol_sigma_r3/r4-like"/>
</dbReference>
<evidence type="ECO:0000256" key="1">
    <source>
        <dbReference type="ARBA" id="ARBA00010641"/>
    </source>
</evidence>
<evidence type="ECO:0000313" key="7">
    <source>
        <dbReference type="Proteomes" id="UP001054846"/>
    </source>
</evidence>
<evidence type="ECO:0000256" key="2">
    <source>
        <dbReference type="ARBA" id="ARBA00023015"/>
    </source>
</evidence>
<keyword evidence="3" id="KW-0731">Sigma factor</keyword>
<dbReference type="InterPro" id="IPR013325">
    <property type="entry name" value="RNA_pol_sigma_r2"/>
</dbReference>
<dbReference type="InterPro" id="IPR036388">
    <property type="entry name" value="WH-like_DNA-bd_sf"/>
</dbReference>
<protein>
    <submittedName>
        <fullName evidence="6">Sigma-70 family RNA polymerase sigma factor</fullName>
    </submittedName>
</protein>
<dbReference type="SUPFAM" id="SSF88946">
    <property type="entry name" value="Sigma2 domain of RNA polymerase sigma factors"/>
    <property type="match status" value="1"/>
</dbReference>
<keyword evidence="7" id="KW-1185">Reference proteome</keyword>
<dbReference type="InterPro" id="IPR011517">
    <property type="entry name" value="RNA_pol_sigma70_ECF-like"/>
</dbReference>
<evidence type="ECO:0000256" key="3">
    <source>
        <dbReference type="ARBA" id="ARBA00023082"/>
    </source>
</evidence>
<sequence>MLFERPSVKPSDSDVTQLLQQWSSGDRQALDKLYPLIYKELHLLAERCTRYERAHLTLQATALLNEAYLRLVDQRRVPAWQDRIHFYAVAAKAMRHALVDYARNRQAEKRGGGFVHIPLDKAGEIAANGHEEGFMALENDEELLALHAALQRLTKFDEQMGRIVELRYFGGLGNEMVAQELGISVATVKRRWSLAKAWLARELQG</sequence>
<accession>A0ABY3PI32</accession>
<dbReference type="InterPro" id="IPR014284">
    <property type="entry name" value="RNA_pol_sigma-70_dom"/>
</dbReference>
<evidence type="ECO:0000259" key="5">
    <source>
        <dbReference type="Pfam" id="PF07638"/>
    </source>
</evidence>
<name>A0ABY3PI32_9CYAN</name>
<dbReference type="Proteomes" id="UP001054846">
    <property type="component" value="Chromosome"/>
</dbReference>
<dbReference type="EMBL" id="CP063845">
    <property type="protein sequence ID" value="UFP93234.1"/>
    <property type="molecule type" value="Genomic_DNA"/>
</dbReference>
<dbReference type="PANTHER" id="PTHR43133">
    <property type="entry name" value="RNA POLYMERASE ECF-TYPE SIGMA FACTO"/>
    <property type="match status" value="1"/>
</dbReference>
<proteinExistence type="inferred from homology"/>
<dbReference type="NCBIfam" id="TIGR02937">
    <property type="entry name" value="sigma70-ECF"/>
    <property type="match status" value="1"/>
</dbReference>
<comment type="similarity">
    <text evidence="1">Belongs to the sigma-70 factor family. ECF subfamily.</text>
</comment>